<dbReference type="InterPro" id="IPR046521">
    <property type="entry name" value="DUF6698"/>
</dbReference>
<dbReference type="AlphaFoldDB" id="F8NJG2"/>
<organism>
    <name type="scientific">Serpula lacrymans var. lacrymans (strain S7.9)</name>
    <name type="common">Dry rot fungus</name>
    <dbReference type="NCBI Taxonomy" id="578457"/>
    <lineage>
        <taxon>Eukaryota</taxon>
        <taxon>Fungi</taxon>
        <taxon>Dikarya</taxon>
        <taxon>Basidiomycota</taxon>
        <taxon>Agaricomycotina</taxon>
        <taxon>Agaricomycetes</taxon>
        <taxon>Agaricomycetidae</taxon>
        <taxon>Boletales</taxon>
        <taxon>Coniophorineae</taxon>
        <taxon>Serpulaceae</taxon>
        <taxon>Serpula</taxon>
    </lineage>
</organism>
<accession>F8NJG2</accession>
<dbReference type="Proteomes" id="UP000008064">
    <property type="component" value="Unassembled WGS sequence"/>
</dbReference>
<gene>
    <name evidence="1" type="ORF">SERLADRAFT_413177</name>
</gene>
<proteinExistence type="predicted"/>
<dbReference type="EMBL" id="GL945429">
    <property type="protein sequence ID" value="EGO29860.1"/>
    <property type="molecule type" value="Genomic_DNA"/>
</dbReference>
<dbReference type="OrthoDB" id="2680265at2759"/>
<evidence type="ECO:0000313" key="1">
    <source>
        <dbReference type="EMBL" id="EGO29860.1"/>
    </source>
</evidence>
<dbReference type="GeneID" id="18813127"/>
<dbReference type="Pfam" id="PF20414">
    <property type="entry name" value="DUF6698"/>
    <property type="match status" value="1"/>
</dbReference>
<dbReference type="HOGENOM" id="CLU_035918_5_0_1"/>
<dbReference type="KEGG" id="sla:SERLADRAFT_413177"/>
<sequence>MHHPIEPPLNTNTKDNRGFEHTVTGYLLCPIDYDWSDVSVRKNIRERHPDFLVTADAWPAFLYPTPGQHLLEDPSRGLLRLQLLLKAFKMIFTSPSSARGDENCAPAIYLDRSHSRGEKSTRSHVASLMGMRTVTPRAIAYAAVQLRFALSNVSSWRQFDEDFDLEEFYKNILDWFEGPATENHQKDISELLLWWDGKIFGRNRHIVIPREIRKNMSVARSLAHRTGMRV</sequence>
<protein>
    <submittedName>
        <fullName evidence="1">Uncharacterized protein</fullName>
    </submittedName>
</protein>
<name>F8NJG2_SERL9</name>
<reference evidence="1" key="1">
    <citation type="submission" date="2011-04" db="EMBL/GenBank/DDBJ databases">
        <title>Evolution of plant cell wall degrading machinery underlies the functional diversity of forest fungi.</title>
        <authorList>
            <consortium name="US DOE Joint Genome Institute (JGI-PGF)"/>
            <person name="Eastwood D.C."/>
            <person name="Floudas D."/>
            <person name="Binder M."/>
            <person name="Majcherczyk A."/>
            <person name="Schneider P."/>
            <person name="Aerts A."/>
            <person name="Asiegbu F.O."/>
            <person name="Baker S.E."/>
            <person name="Barry K."/>
            <person name="Bendiksby M."/>
            <person name="Blumentritt M."/>
            <person name="Coutinho P.M."/>
            <person name="Cullen D."/>
            <person name="Cullen D."/>
            <person name="Gathman A."/>
            <person name="Goodell B."/>
            <person name="Henrissat B."/>
            <person name="Ihrmark K."/>
            <person name="Kauserud H."/>
            <person name="Kohler A."/>
            <person name="LaButti K."/>
            <person name="Lapidus A."/>
            <person name="Lavin J.L."/>
            <person name="Lee Y.-H."/>
            <person name="Lindquist E."/>
            <person name="Lilly W."/>
            <person name="Lucas S."/>
            <person name="Morin E."/>
            <person name="Murat C."/>
            <person name="Oguiza J.A."/>
            <person name="Park J."/>
            <person name="Pisabarro A.G."/>
            <person name="Riley R."/>
            <person name="Rosling A."/>
            <person name="Salamov A."/>
            <person name="Schmidt O."/>
            <person name="Schmutz J."/>
            <person name="Skrede I."/>
            <person name="Stenlid J."/>
            <person name="Wiebenga A."/>
            <person name="Xie X."/>
            <person name="Kues U."/>
            <person name="Hibbett D.S."/>
            <person name="Hoffmeister D."/>
            <person name="Hogberg N."/>
            <person name="Martin F."/>
            <person name="Grigoriev I.V."/>
            <person name="Watkinson S.C."/>
        </authorList>
    </citation>
    <scope>NUCLEOTIDE SEQUENCE</scope>
    <source>
        <strain evidence="1">S7.9</strain>
    </source>
</reference>
<dbReference type="RefSeq" id="XP_007314102.1">
    <property type="nucleotide sequence ID" value="XM_007314040.1"/>
</dbReference>